<gene>
    <name evidence="1" type="ORF">CBW21_05930</name>
</gene>
<name>A0A202BDJ0_CHRVL</name>
<protein>
    <submittedName>
        <fullName evidence="1">Uncharacterized protein</fullName>
    </submittedName>
</protein>
<comment type="caution">
    <text evidence="1">The sequence shown here is derived from an EMBL/GenBank/DDBJ whole genome shotgun (WGS) entry which is preliminary data.</text>
</comment>
<dbReference type="EMBL" id="NHOO01000004">
    <property type="protein sequence ID" value="OVE49420.1"/>
    <property type="molecule type" value="Genomic_DNA"/>
</dbReference>
<reference evidence="1 2" key="1">
    <citation type="submission" date="2017-05" db="EMBL/GenBank/DDBJ databases">
        <title>Chromobacterium violaceum GHPS1 isolated from Hydrocarbon polluted soil in French Guiana display an awesome secondary metabolite arsenal and a battery of drug and heavy-metal-resistance and detoxification of xenobiotics proteins.</title>
        <authorList>
            <person name="Belbahri L."/>
        </authorList>
    </citation>
    <scope>NUCLEOTIDE SEQUENCE [LARGE SCALE GENOMIC DNA]</scope>
    <source>
        <strain evidence="1 2">GHPS1</strain>
    </source>
</reference>
<evidence type="ECO:0000313" key="2">
    <source>
        <dbReference type="Proteomes" id="UP000196342"/>
    </source>
</evidence>
<sequence>MKTPLQFAEAALESINNKLILSRAAKADDLVQRMVAAGFHLRAPKHAPFRMTLGGTYHPFTIQLSYDLVDESKTRAVLTWFCMQRDGYLGTIRQGDEMVLFVLDSNISFFLYNIDQAVALDFEKERSTATADEAQP</sequence>
<keyword evidence="2" id="KW-1185">Reference proteome</keyword>
<dbReference type="AlphaFoldDB" id="A0A202BDJ0"/>
<organism evidence="1 2">
    <name type="scientific">Chromobacterium violaceum</name>
    <dbReference type="NCBI Taxonomy" id="536"/>
    <lineage>
        <taxon>Bacteria</taxon>
        <taxon>Pseudomonadati</taxon>
        <taxon>Pseudomonadota</taxon>
        <taxon>Betaproteobacteria</taxon>
        <taxon>Neisseriales</taxon>
        <taxon>Chromobacteriaceae</taxon>
        <taxon>Chromobacterium</taxon>
    </lineage>
</organism>
<accession>A0A202BDJ0</accession>
<proteinExistence type="predicted"/>
<evidence type="ECO:0000313" key="1">
    <source>
        <dbReference type="EMBL" id="OVE49420.1"/>
    </source>
</evidence>
<dbReference type="Proteomes" id="UP000196342">
    <property type="component" value="Unassembled WGS sequence"/>
</dbReference>